<accession>A0ABZ2I0K2</accession>
<reference evidence="2 3" key="1">
    <citation type="submission" date="2024-02" db="EMBL/GenBank/DDBJ databases">
        <title>Complete genome sequence of Pelagibacterium nitratireducens ZH15.</title>
        <authorList>
            <person name="Zhao L.H."/>
        </authorList>
    </citation>
    <scope>NUCLEOTIDE SEQUENCE [LARGE SCALE GENOMIC DNA]</scope>
    <source>
        <strain evidence="2 3">ZH15</strain>
    </source>
</reference>
<dbReference type="PANTHER" id="PTHR43574">
    <property type="entry name" value="EPIMERASE-RELATED"/>
    <property type="match status" value="1"/>
</dbReference>
<dbReference type="Gene3D" id="3.40.50.720">
    <property type="entry name" value="NAD(P)-binding Rossmann-like Domain"/>
    <property type="match status" value="1"/>
</dbReference>
<proteinExistence type="predicted"/>
<dbReference type="InterPro" id="IPR036291">
    <property type="entry name" value="NAD(P)-bd_dom_sf"/>
</dbReference>
<evidence type="ECO:0000256" key="1">
    <source>
        <dbReference type="ARBA" id="ARBA00023027"/>
    </source>
</evidence>
<dbReference type="Proteomes" id="UP001369958">
    <property type="component" value="Chromosome"/>
</dbReference>
<dbReference type="CDD" id="cd05266">
    <property type="entry name" value="SDR_a4"/>
    <property type="match status" value="1"/>
</dbReference>
<sequence>MEPLNIFVFGAGYSAQAAITALRSGCDVSVTATTRSAEKADDLTRKGIAAQIFDGTAPAPALQPALEAATHLLVSISPGPNGDPVLAQHAPDLRAAPNLKWIGYFSTIGVYGDAKGEWIDETAPTEPLSARNRYRLDAEAGWQALAEEKSIPLAILRLAGIYGPTRSPFEKLRSGTARRIVKPGQVFNRIHVHDIGAITALAATQRLDGIFNVCDDEPAPPQDVIADAARLLAMAPPPEIAFEDADLSPMARTFYAGNRRVSNARIKSALGYSLKYPTYREGHAAILRQRDD</sequence>
<dbReference type="SUPFAM" id="SSF51735">
    <property type="entry name" value="NAD(P)-binding Rossmann-fold domains"/>
    <property type="match status" value="1"/>
</dbReference>
<keyword evidence="2" id="KW-0560">Oxidoreductase</keyword>
<protein>
    <submittedName>
        <fullName evidence="2">SDR family oxidoreductase</fullName>
        <ecNumber evidence="2">1.1.1.290</ecNumber>
    </submittedName>
</protein>
<dbReference type="EMBL" id="CP146275">
    <property type="protein sequence ID" value="WWT32879.1"/>
    <property type="molecule type" value="Genomic_DNA"/>
</dbReference>
<keyword evidence="3" id="KW-1185">Reference proteome</keyword>
<evidence type="ECO:0000313" key="3">
    <source>
        <dbReference type="Proteomes" id="UP001369958"/>
    </source>
</evidence>
<dbReference type="GO" id="GO:0033711">
    <property type="term" value="F:4-phosphoerythronate dehydrogenase activity"/>
    <property type="evidence" value="ECO:0007669"/>
    <property type="project" value="UniProtKB-EC"/>
</dbReference>
<organism evidence="2 3">
    <name type="scientific">Pelagibacterium nitratireducens</name>
    <dbReference type="NCBI Taxonomy" id="1046114"/>
    <lineage>
        <taxon>Bacteria</taxon>
        <taxon>Pseudomonadati</taxon>
        <taxon>Pseudomonadota</taxon>
        <taxon>Alphaproteobacteria</taxon>
        <taxon>Hyphomicrobiales</taxon>
        <taxon>Devosiaceae</taxon>
        <taxon>Pelagibacterium</taxon>
    </lineage>
</organism>
<evidence type="ECO:0000313" key="2">
    <source>
        <dbReference type="EMBL" id="WWT32879.1"/>
    </source>
</evidence>
<gene>
    <name evidence="2" type="ORF">V6617_18040</name>
</gene>
<name>A0ABZ2I0K2_9HYPH</name>
<keyword evidence="1" id="KW-0520">NAD</keyword>
<dbReference type="EC" id="1.1.1.290" evidence="2"/>
<dbReference type="RefSeq" id="WP_338608301.1">
    <property type="nucleotide sequence ID" value="NZ_CP146275.1"/>
</dbReference>